<evidence type="ECO:0000256" key="1">
    <source>
        <dbReference type="SAM" id="MobiDB-lite"/>
    </source>
</evidence>
<evidence type="ECO:0000313" key="3">
    <source>
        <dbReference type="Proteomes" id="UP001153365"/>
    </source>
</evidence>
<reference evidence="2" key="1">
    <citation type="submission" date="2022-06" db="EMBL/GenBank/DDBJ databases">
        <authorList>
            <consortium name="SYNGENTA / RWTH Aachen University"/>
        </authorList>
    </citation>
    <scope>NUCLEOTIDE SEQUENCE</scope>
</reference>
<proteinExistence type="predicted"/>
<dbReference type="EMBL" id="CALTRL010001895">
    <property type="protein sequence ID" value="CAH7674085.1"/>
    <property type="molecule type" value="Genomic_DNA"/>
</dbReference>
<feature type="compositionally biased region" description="Acidic residues" evidence="1">
    <location>
        <begin position="87"/>
        <end position="104"/>
    </location>
</feature>
<name>A0AAV0B0A3_PHAPC</name>
<dbReference type="AlphaFoldDB" id="A0AAV0B0A3"/>
<comment type="caution">
    <text evidence="2">The sequence shown here is derived from an EMBL/GenBank/DDBJ whole genome shotgun (WGS) entry which is preliminary data.</text>
</comment>
<feature type="region of interest" description="Disordered" evidence="1">
    <location>
        <begin position="1"/>
        <end position="22"/>
    </location>
</feature>
<evidence type="ECO:0000313" key="2">
    <source>
        <dbReference type="EMBL" id="CAH7674085.1"/>
    </source>
</evidence>
<sequence>MSRSESGVPGLLELGIRGEDKGEEGPAWVLGVGVEGEEVGDDTERIGGKVESLIDLGLVEKVDRVGCNLPLLIVLDLFTGWAKSEEDTLEEDEVEEDGDDGAGE</sequence>
<feature type="region of interest" description="Disordered" evidence="1">
    <location>
        <begin position="85"/>
        <end position="104"/>
    </location>
</feature>
<keyword evidence="3" id="KW-1185">Reference proteome</keyword>
<protein>
    <submittedName>
        <fullName evidence="2">Uncharacterized protein</fullName>
    </submittedName>
</protein>
<accession>A0AAV0B0A3</accession>
<dbReference type="Proteomes" id="UP001153365">
    <property type="component" value="Unassembled WGS sequence"/>
</dbReference>
<gene>
    <name evidence="2" type="ORF">PPACK8108_LOCUS8983</name>
</gene>
<organism evidence="2 3">
    <name type="scientific">Phakopsora pachyrhizi</name>
    <name type="common">Asian soybean rust disease fungus</name>
    <dbReference type="NCBI Taxonomy" id="170000"/>
    <lineage>
        <taxon>Eukaryota</taxon>
        <taxon>Fungi</taxon>
        <taxon>Dikarya</taxon>
        <taxon>Basidiomycota</taxon>
        <taxon>Pucciniomycotina</taxon>
        <taxon>Pucciniomycetes</taxon>
        <taxon>Pucciniales</taxon>
        <taxon>Phakopsoraceae</taxon>
        <taxon>Phakopsora</taxon>
    </lineage>
</organism>